<dbReference type="Pfam" id="PF04379">
    <property type="entry name" value="DUF525"/>
    <property type="match status" value="1"/>
</dbReference>
<name>A0A1S7LJB8_MAGMO</name>
<dbReference type="InterPro" id="IPR007474">
    <property type="entry name" value="ApaG_domain"/>
</dbReference>
<dbReference type="PANTHER" id="PTHR47191">
    <property type="entry name" value="OS05G0170800 PROTEIN"/>
    <property type="match status" value="1"/>
</dbReference>
<evidence type="ECO:0000259" key="2">
    <source>
        <dbReference type="PROSITE" id="PS51087"/>
    </source>
</evidence>
<dbReference type="InterPro" id="IPR023065">
    <property type="entry name" value="Uncharacterised_ApaG"/>
</dbReference>
<dbReference type="Gene3D" id="2.60.40.1470">
    <property type="entry name" value="ApaG domain"/>
    <property type="match status" value="1"/>
</dbReference>
<proteinExistence type="inferred from homology"/>
<dbReference type="InterPro" id="IPR050718">
    <property type="entry name" value="ApaG-like"/>
</dbReference>
<dbReference type="HAMAP" id="MF_00791">
    <property type="entry name" value="ApaG"/>
    <property type="match status" value="1"/>
</dbReference>
<dbReference type="SUPFAM" id="SSF110069">
    <property type="entry name" value="ApaG-like"/>
    <property type="match status" value="1"/>
</dbReference>
<accession>A0A1S7LJB8</accession>
<reference evidence="3" key="1">
    <citation type="submission" date="2015-04" db="EMBL/GenBank/DDBJ databases">
        <authorList>
            <person name="Syromyatnikov M.Y."/>
            <person name="Popov V.N."/>
        </authorList>
    </citation>
    <scope>NUCLEOTIDE SEQUENCE</scope>
    <source>
        <strain evidence="3">MO-1</strain>
    </source>
</reference>
<dbReference type="InterPro" id="IPR036767">
    <property type="entry name" value="ApaG_sf"/>
</dbReference>
<dbReference type="PANTHER" id="PTHR47191:SF2">
    <property type="entry name" value="OS05G0170800 PROTEIN"/>
    <property type="match status" value="1"/>
</dbReference>
<protein>
    <recommendedName>
        <fullName evidence="1">Protein ApaG</fullName>
    </recommendedName>
</protein>
<gene>
    <name evidence="3" type="primary">apaG</name>
    <name evidence="3" type="ORF">MAGMO_2034</name>
</gene>
<dbReference type="EMBL" id="LO017727">
    <property type="protein sequence ID" value="CRH06207.1"/>
    <property type="molecule type" value="Genomic_DNA"/>
</dbReference>
<evidence type="ECO:0000256" key="1">
    <source>
        <dbReference type="ARBA" id="ARBA00017693"/>
    </source>
</evidence>
<dbReference type="AlphaFoldDB" id="A0A1S7LJB8"/>
<dbReference type="NCBIfam" id="NF003967">
    <property type="entry name" value="PRK05461.1"/>
    <property type="match status" value="1"/>
</dbReference>
<evidence type="ECO:0000313" key="3">
    <source>
        <dbReference type="EMBL" id="CRH06207.1"/>
    </source>
</evidence>
<dbReference type="PROSITE" id="PS51087">
    <property type="entry name" value="APAG"/>
    <property type="match status" value="1"/>
</dbReference>
<feature type="domain" description="ApaG" evidence="2">
    <location>
        <begin position="2"/>
        <end position="126"/>
    </location>
</feature>
<sequence length="126" mass="13764">MNDSRFNIEVSVEATYLPEQSEPQIQQYIFAYTVTIHNSGREGVKLLARHWIISDANGTIQEVKGEGVVGEQPHLMPGESFQYTSGTPLSTPVGSMRGSYQMVADDGTSFDAEIAPFALFGPATIH</sequence>
<organism evidence="3">
    <name type="scientific">Magnetococcus massalia (strain MO-1)</name>
    <dbReference type="NCBI Taxonomy" id="451514"/>
    <lineage>
        <taxon>Bacteria</taxon>
        <taxon>Pseudomonadati</taxon>
        <taxon>Pseudomonadota</taxon>
        <taxon>Magnetococcia</taxon>
        <taxon>Magnetococcales</taxon>
        <taxon>Magnetococcaceae</taxon>
        <taxon>Magnetococcus</taxon>
    </lineage>
</organism>